<reference evidence="1 2" key="1">
    <citation type="submission" date="2022-10" db="EMBL/GenBank/DDBJ databases">
        <title>The complete genomes of actinobacterial strains from the NBC collection.</title>
        <authorList>
            <person name="Joergensen T.S."/>
            <person name="Alvarez Arevalo M."/>
            <person name="Sterndorff E.B."/>
            <person name="Faurdal D."/>
            <person name="Vuksanovic O."/>
            <person name="Mourched A.-S."/>
            <person name="Charusanti P."/>
            <person name="Shaw S."/>
            <person name="Blin K."/>
            <person name="Weber T."/>
        </authorList>
    </citation>
    <scope>NUCLEOTIDE SEQUENCE [LARGE SCALE GENOMIC DNA]</scope>
    <source>
        <strain evidence="1 2">NBC_00319</strain>
    </source>
</reference>
<protein>
    <submittedName>
        <fullName evidence="1">HAD-IA family hydrolase</fullName>
    </submittedName>
</protein>
<accession>A0AAU4JZ86</accession>
<dbReference type="Gene3D" id="3.40.50.1000">
    <property type="entry name" value="HAD superfamily/HAD-like"/>
    <property type="match status" value="1"/>
</dbReference>
<dbReference type="PANTHER" id="PTHR43481">
    <property type="entry name" value="FRUCTOSE-1-PHOSPHATE PHOSPHATASE"/>
    <property type="match status" value="1"/>
</dbReference>
<dbReference type="EMBL" id="CP108021">
    <property type="protein sequence ID" value="WUM19142.1"/>
    <property type="molecule type" value="Genomic_DNA"/>
</dbReference>
<dbReference type="SUPFAM" id="SSF52540">
    <property type="entry name" value="P-loop containing nucleoside triphosphate hydrolases"/>
    <property type="match status" value="1"/>
</dbReference>
<gene>
    <name evidence="1" type="ORF">OG579_15660</name>
</gene>
<dbReference type="Gene3D" id="1.10.150.240">
    <property type="entry name" value="Putative phosphatase, domain 2"/>
    <property type="match status" value="1"/>
</dbReference>
<dbReference type="Pfam" id="PF00702">
    <property type="entry name" value="Hydrolase"/>
    <property type="match status" value="1"/>
</dbReference>
<dbReference type="PANTHER" id="PTHR43481:SF4">
    <property type="entry name" value="GLYCEROL-1-PHOSPHATE PHOSPHOHYDROLASE 1-RELATED"/>
    <property type="match status" value="1"/>
</dbReference>
<dbReference type="Pfam" id="PF13671">
    <property type="entry name" value="AAA_33"/>
    <property type="match status" value="1"/>
</dbReference>
<dbReference type="GO" id="GO:0050308">
    <property type="term" value="F:sugar-phosphatase activity"/>
    <property type="evidence" value="ECO:0007669"/>
    <property type="project" value="TreeGrafter"/>
</dbReference>
<dbReference type="InterPro" id="IPR006439">
    <property type="entry name" value="HAD-SF_hydro_IA"/>
</dbReference>
<dbReference type="InterPro" id="IPR023214">
    <property type="entry name" value="HAD_sf"/>
</dbReference>
<evidence type="ECO:0000313" key="2">
    <source>
        <dbReference type="Proteomes" id="UP001432128"/>
    </source>
</evidence>
<organism evidence="1 2">
    <name type="scientific">Williamsia herbipolensis</name>
    <dbReference type="NCBI Taxonomy" id="1603258"/>
    <lineage>
        <taxon>Bacteria</taxon>
        <taxon>Bacillati</taxon>
        <taxon>Actinomycetota</taxon>
        <taxon>Actinomycetes</taxon>
        <taxon>Mycobacteriales</taxon>
        <taxon>Nocardiaceae</taxon>
        <taxon>Williamsia</taxon>
    </lineage>
</organism>
<dbReference type="InterPro" id="IPR027417">
    <property type="entry name" value="P-loop_NTPase"/>
</dbReference>
<dbReference type="SFLD" id="SFLDS00003">
    <property type="entry name" value="Haloacid_Dehalogenase"/>
    <property type="match status" value="1"/>
</dbReference>
<dbReference type="KEGG" id="whr:OG579_15660"/>
<dbReference type="RefSeq" id="WP_328856696.1">
    <property type="nucleotide sequence ID" value="NZ_CP108021.1"/>
</dbReference>
<dbReference type="Gene3D" id="3.40.50.300">
    <property type="entry name" value="P-loop containing nucleotide triphosphate hydrolases"/>
    <property type="match status" value="1"/>
</dbReference>
<dbReference type="SUPFAM" id="SSF56784">
    <property type="entry name" value="HAD-like"/>
    <property type="match status" value="1"/>
</dbReference>
<evidence type="ECO:0000313" key="1">
    <source>
        <dbReference type="EMBL" id="WUM19142.1"/>
    </source>
</evidence>
<dbReference type="AlphaFoldDB" id="A0AAU4JZ86"/>
<dbReference type="NCBIfam" id="TIGR01509">
    <property type="entry name" value="HAD-SF-IA-v3"/>
    <property type="match status" value="1"/>
</dbReference>
<dbReference type="SFLD" id="SFLDG01129">
    <property type="entry name" value="C1.5:_HAD__Beta-PGM__Phosphata"/>
    <property type="match status" value="1"/>
</dbReference>
<keyword evidence="1" id="KW-0378">Hydrolase</keyword>
<dbReference type="Proteomes" id="UP001432128">
    <property type="component" value="Chromosome"/>
</dbReference>
<name>A0AAU4JZ86_9NOCA</name>
<proteinExistence type="predicted"/>
<dbReference type="SFLD" id="SFLDG01135">
    <property type="entry name" value="C1.5.6:_HAD__Beta-PGM__Phospha"/>
    <property type="match status" value="1"/>
</dbReference>
<sequence length="411" mass="42354">MDRTCQAPDPSDRTSPAVVAIAGGAGSGKTTLGRALAAALGRPILDLDTLTNPLLDRLPLRGVDGHWNTDGPHRVAVRDARYAVLRSAAGDLVAVGQSPILVAPFTAELTGGDAWHALVDAVAPAPVTAIHLTGTPELLESRRAHRGAERDRQRPQVDPTAEVAVEVIGIDAALTTDQQVFRVQRALGVHTPVDAASALFGDTFDAVLFDLDGTLLDSTAAVHRSWSRVADEFGFDLHDSAIGHGMPAAAGLSAILGPDAGPAAGARLITLETEDVSDVTAIPGALDMLAGLHHMPWAVVTSGTPPVAGARMAAAGISAPHIVITADDVENGKPDPEPYLLGASRLGVDPRRCLVVEDAPAGITAGRAAGCLVLGIRGTVDLTDSGADLVVDALDQVEIVRRGEGFALIPR</sequence>
<dbReference type="InterPro" id="IPR036412">
    <property type="entry name" value="HAD-like_sf"/>
</dbReference>
<dbReference type="InterPro" id="IPR023198">
    <property type="entry name" value="PGP-like_dom2"/>
</dbReference>
<keyword evidence="2" id="KW-1185">Reference proteome</keyword>
<dbReference type="InterPro" id="IPR051806">
    <property type="entry name" value="HAD-like_SPP"/>
</dbReference>